<accession>A0A7Y8GTX4</accession>
<evidence type="ECO:0000313" key="1">
    <source>
        <dbReference type="EMBL" id="NWF44396.1"/>
    </source>
</evidence>
<proteinExistence type="predicted"/>
<comment type="caution">
    <text evidence="1">The sequence shown here is derived from an EMBL/GenBank/DDBJ whole genome shotgun (WGS) entry which is preliminary data.</text>
</comment>
<dbReference type="PANTHER" id="PTHR43883">
    <property type="entry name" value="SLR0207 PROTEIN"/>
    <property type="match status" value="1"/>
</dbReference>
<gene>
    <name evidence="1" type="ORF">F3K02_03890</name>
</gene>
<dbReference type="PANTHER" id="PTHR43883:SF1">
    <property type="entry name" value="GLUCONOKINASE"/>
    <property type="match status" value="1"/>
</dbReference>
<organism evidence="1 2">
    <name type="scientific">Hydrogenophaga aromaticivorans</name>
    <dbReference type="NCBI Taxonomy" id="2610898"/>
    <lineage>
        <taxon>Bacteria</taxon>
        <taxon>Pseudomonadati</taxon>
        <taxon>Pseudomonadota</taxon>
        <taxon>Betaproteobacteria</taxon>
        <taxon>Burkholderiales</taxon>
        <taxon>Comamonadaceae</taxon>
        <taxon>Hydrogenophaga</taxon>
    </lineage>
</organism>
<sequence length="520" mass="56562">MPPLPTFIQALLDPALYPQPVERVELMETHGAWVLLAGDFAYKIKKPVRFPFMDFSTLALRRQASETEIRVNRRFQNLDQPATQLYLGVLPIVGTPEAPRWGEPGKAGAGQAIEFAVQMRRFDEAARLDHLCERGALTPEHMSGLARRMAAFQARAAVAGNGDPWGHPTAAMRWPRDNFSTLRTALTDPADAALVRELSDWTEQRFNAIEPLLSRRRQKGRVREGHGDLHLANLVLIDDEVLPFDAIEFNDGLRWIDVANDMAFVWMDLLAHGRPGLANVLLSAWLDASGDVSSHTVWTFFASYRAGVRAKVAAIRLGQLGGAGASPEADACLAEARRYLALARDIAHPPAPQLLITHGLSGSGKTWASSRWLAAETSGRAIRLRSDVERKRLHGMSALAASGSGLNAGLYSPQAHGDTYASLLSRARMLLADGWTVLVDAAFLRAAERADFAALAQGAGVPFHILACEAPVDVLRARITERQARGADASEATVAVLEQQLGWLEPLSEAERALALPAAG</sequence>
<dbReference type="Gene3D" id="3.40.50.300">
    <property type="entry name" value="P-loop containing nucleotide triphosphate hydrolases"/>
    <property type="match status" value="1"/>
</dbReference>
<dbReference type="AlphaFoldDB" id="A0A7Y8GTX4"/>
<dbReference type="EMBL" id="VYGV01000005">
    <property type="protein sequence ID" value="NWF44396.1"/>
    <property type="molecule type" value="Genomic_DNA"/>
</dbReference>
<reference evidence="1 2" key="1">
    <citation type="submission" date="2019-09" db="EMBL/GenBank/DDBJ databases">
        <title>Hydrogenophaga aromatica sp. nov., isolated from a para-xylene-degrading enrichment culture.</title>
        <authorList>
            <person name="Tancsics A."/>
            <person name="Banerjee S."/>
        </authorList>
    </citation>
    <scope>NUCLEOTIDE SEQUENCE [LARGE SCALE GENOMIC DNA]</scope>
    <source>
        <strain evidence="1 2">D2P1</strain>
    </source>
</reference>
<dbReference type="Pfam" id="PF13671">
    <property type="entry name" value="AAA_33"/>
    <property type="match status" value="1"/>
</dbReference>
<keyword evidence="2" id="KW-1185">Reference proteome</keyword>
<dbReference type="Proteomes" id="UP000545507">
    <property type="component" value="Unassembled WGS sequence"/>
</dbReference>
<dbReference type="InterPro" id="IPR052732">
    <property type="entry name" value="Cell-binding_unc_protein"/>
</dbReference>
<dbReference type="InterPro" id="IPR027417">
    <property type="entry name" value="P-loop_NTPase"/>
</dbReference>
<dbReference type="SUPFAM" id="SSF52540">
    <property type="entry name" value="P-loop containing nucleoside triphosphate hydrolases"/>
    <property type="match status" value="1"/>
</dbReference>
<dbReference type="SUPFAM" id="SSF56112">
    <property type="entry name" value="Protein kinase-like (PK-like)"/>
    <property type="match status" value="1"/>
</dbReference>
<dbReference type="InterPro" id="IPR011009">
    <property type="entry name" value="Kinase-like_dom_sf"/>
</dbReference>
<evidence type="ECO:0000313" key="2">
    <source>
        <dbReference type="Proteomes" id="UP000545507"/>
    </source>
</evidence>
<protein>
    <submittedName>
        <fullName evidence="1">AAA family ATPase</fullName>
    </submittedName>
</protein>
<name>A0A7Y8GTX4_9BURK</name>